<dbReference type="SUPFAM" id="SSF52980">
    <property type="entry name" value="Restriction endonuclease-like"/>
    <property type="match status" value="1"/>
</dbReference>
<organism evidence="1 2">
    <name type="scientific">Bifidobacterium leontopitheci</name>
    <dbReference type="NCBI Taxonomy" id="2650774"/>
    <lineage>
        <taxon>Bacteria</taxon>
        <taxon>Bacillati</taxon>
        <taxon>Actinomycetota</taxon>
        <taxon>Actinomycetes</taxon>
        <taxon>Bifidobacteriales</taxon>
        <taxon>Bifidobacteriaceae</taxon>
        <taxon>Bifidobacterium</taxon>
    </lineage>
</organism>
<dbReference type="EMBL" id="WBVT01000032">
    <property type="protein sequence ID" value="KAB7789785.1"/>
    <property type="molecule type" value="Genomic_DNA"/>
</dbReference>
<name>A0A6I1GE20_9BIFI</name>
<proteinExistence type="predicted"/>
<keyword evidence="2" id="KW-1185">Reference proteome</keyword>
<evidence type="ECO:0000313" key="2">
    <source>
        <dbReference type="Proteomes" id="UP000441772"/>
    </source>
</evidence>
<reference evidence="1 2" key="1">
    <citation type="submission" date="2019-09" db="EMBL/GenBank/DDBJ databases">
        <title>Characterization of the phylogenetic diversity of two novel species belonging to the genus Bifidobacterium: Bifidobacterium cebidarum sp. nov. and Bifidobacterium leontopitheci sp. nov.</title>
        <authorList>
            <person name="Lugli G.A."/>
            <person name="Duranti S."/>
            <person name="Milani C."/>
            <person name="Turroni F."/>
            <person name="Ventura M."/>
        </authorList>
    </citation>
    <scope>NUCLEOTIDE SEQUENCE [LARGE SCALE GENOMIC DNA]</scope>
    <source>
        <strain evidence="1 2">LMG 31471</strain>
    </source>
</reference>
<comment type="caution">
    <text evidence="1">The sequence shown here is derived from an EMBL/GenBank/DDBJ whole genome shotgun (WGS) entry which is preliminary data.</text>
</comment>
<dbReference type="Proteomes" id="UP000441772">
    <property type="component" value="Unassembled WGS sequence"/>
</dbReference>
<dbReference type="InterPro" id="IPR011335">
    <property type="entry name" value="Restrct_endonuc-II-like"/>
</dbReference>
<evidence type="ECO:0008006" key="3">
    <source>
        <dbReference type="Google" id="ProtNLM"/>
    </source>
</evidence>
<accession>A0A6I1GE20</accession>
<protein>
    <recommendedName>
        <fullName evidence="3">DUF559 domain-containing protein</fullName>
    </recommendedName>
</protein>
<evidence type="ECO:0000313" key="1">
    <source>
        <dbReference type="EMBL" id="KAB7789785.1"/>
    </source>
</evidence>
<sequence>MSFAGSPVECVPPVVAWMQLAEQLPLVELIVLANTMLHGDPRLRVCERDDFDRYLAGAGRFRGRAKCVQALPFITPDARSSWESRTSLALLQHGLPQAVLNYVITDDEAKVDWIADLAYPEYKVVIEYQGDHHRMSKRQYRSDQRKCRRLQALGWVVITVTVDDLRDEESRAELAASVAKAMGVPLPQSLDRRCLALLDGWA</sequence>
<dbReference type="Gene3D" id="3.40.960.10">
    <property type="entry name" value="VSR Endonuclease"/>
    <property type="match status" value="1"/>
</dbReference>
<dbReference type="AlphaFoldDB" id="A0A6I1GE20"/>
<gene>
    <name evidence="1" type="ORF">F7D09_1730</name>
</gene>